<dbReference type="GeneID" id="93507926"/>
<name>A0ABW7TX35_9NOCA</name>
<feature type="binding site" evidence="9">
    <location>
        <begin position="34"/>
        <end position="41"/>
    </location>
    <ligand>
        <name>ATP</name>
        <dbReference type="ChEBI" id="CHEBI:30616"/>
    </ligand>
</feature>
<feature type="domain" description="UvrD-like helicase ATP-binding" evidence="10">
    <location>
        <begin position="13"/>
        <end position="234"/>
    </location>
</feature>
<dbReference type="InterPro" id="IPR014017">
    <property type="entry name" value="DNA_helicase_UvrD-like_C"/>
</dbReference>
<dbReference type="PROSITE" id="PS51198">
    <property type="entry name" value="UVRD_HELICASE_ATP_BIND"/>
    <property type="match status" value="1"/>
</dbReference>
<evidence type="ECO:0000259" key="11">
    <source>
        <dbReference type="PROSITE" id="PS51217"/>
    </source>
</evidence>
<evidence type="ECO:0000256" key="3">
    <source>
        <dbReference type="ARBA" id="ARBA00022806"/>
    </source>
</evidence>
<dbReference type="EMBL" id="JBIRUQ010000025">
    <property type="protein sequence ID" value="MFI1465599.1"/>
    <property type="molecule type" value="Genomic_DNA"/>
</dbReference>
<gene>
    <name evidence="12" type="ORF">ACH4WX_33255</name>
</gene>
<keyword evidence="4 9" id="KW-0067">ATP-binding</keyword>
<evidence type="ECO:0000259" key="10">
    <source>
        <dbReference type="PROSITE" id="PS51198"/>
    </source>
</evidence>
<evidence type="ECO:0000256" key="1">
    <source>
        <dbReference type="ARBA" id="ARBA00022741"/>
    </source>
</evidence>
<accession>A0ABW7TX35</accession>
<feature type="domain" description="UvrD-like helicase C-terminal" evidence="11">
    <location>
        <begin position="235"/>
        <end position="479"/>
    </location>
</feature>
<dbReference type="Pfam" id="PF00580">
    <property type="entry name" value="UvrD-helicase"/>
    <property type="match status" value="2"/>
</dbReference>
<dbReference type="Gene3D" id="3.40.50.300">
    <property type="entry name" value="P-loop containing nucleotide triphosphate hydrolases"/>
    <property type="match status" value="2"/>
</dbReference>
<dbReference type="Pfam" id="PF13361">
    <property type="entry name" value="UvrD_C"/>
    <property type="match status" value="1"/>
</dbReference>
<protein>
    <recommendedName>
        <fullName evidence="7">DNA 3'-5' helicase</fullName>
        <ecNumber evidence="7">5.6.2.4</ecNumber>
    </recommendedName>
</protein>
<comment type="caution">
    <text evidence="12">The sequence shown here is derived from an EMBL/GenBank/DDBJ whole genome shotgun (WGS) entry which is preliminary data.</text>
</comment>
<dbReference type="PANTHER" id="PTHR11070">
    <property type="entry name" value="UVRD / RECB / PCRA DNA HELICASE FAMILY MEMBER"/>
    <property type="match status" value="1"/>
</dbReference>
<evidence type="ECO:0000256" key="5">
    <source>
        <dbReference type="ARBA" id="ARBA00023235"/>
    </source>
</evidence>
<dbReference type="PANTHER" id="PTHR11070:SF2">
    <property type="entry name" value="ATP-DEPENDENT DNA HELICASE SRS2"/>
    <property type="match status" value="1"/>
</dbReference>
<evidence type="ECO:0000256" key="2">
    <source>
        <dbReference type="ARBA" id="ARBA00022801"/>
    </source>
</evidence>
<dbReference type="Gene3D" id="1.10.486.10">
    <property type="entry name" value="PCRA, domain 4"/>
    <property type="match status" value="1"/>
</dbReference>
<evidence type="ECO:0000256" key="9">
    <source>
        <dbReference type="PROSITE-ProRule" id="PRU00560"/>
    </source>
</evidence>
<dbReference type="Proteomes" id="UP001611263">
    <property type="component" value="Unassembled WGS sequence"/>
</dbReference>
<dbReference type="RefSeq" id="WP_033247738.1">
    <property type="nucleotide sequence ID" value="NZ_JBIRUQ010000025.1"/>
</dbReference>
<evidence type="ECO:0000313" key="13">
    <source>
        <dbReference type="Proteomes" id="UP001611263"/>
    </source>
</evidence>
<dbReference type="InterPro" id="IPR027417">
    <property type="entry name" value="P-loop_NTPase"/>
</dbReference>
<dbReference type="InterPro" id="IPR014016">
    <property type="entry name" value="UvrD-like_ATP-bd"/>
</dbReference>
<evidence type="ECO:0000256" key="4">
    <source>
        <dbReference type="ARBA" id="ARBA00022840"/>
    </source>
</evidence>
<evidence type="ECO:0000256" key="8">
    <source>
        <dbReference type="ARBA" id="ARBA00048988"/>
    </source>
</evidence>
<dbReference type="CDD" id="cd17932">
    <property type="entry name" value="DEXQc_UvrD"/>
    <property type="match status" value="1"/>
</dbReference>
<keyword evidence="5" id="KW-0413">Isomerase</keyword>
<reference evidence="12 13" key="1">
    <citation type="submission" date="2024-10" db="EMBL/GenBank/DDBJ databases">
        <title>The Natural Products Discovery Center: Release of the First 8490 Sequenced Strains for Exploring Actinobacteria Biosynthetic Diversity.</title>
        <authorList>
            <person name="Kalkreuter E."/>
            <person name="Kautsar S.A."/>
            <person name="Yang D."/>
            <person name="Bader C.D."/>
            <person name="Teijaro C.N."/>
            <person name="Fluegel L."/>
            <person name="Davis C.M."/>
            <person name="Simpson J.R."/>
            <person name="Lauterbach L."/>
            <person name="Steele A.D."/>
            <person name="Gui C."/>
            <person name="Meng S."/>
            <person name="Li G."/>
            <person name="Viehrig K."/>
            <person name="Ye F."/>
            <person name="Su P."/>
            <person name="Kiefer A.F."/>
            <person name="Nichols A."/>
            <person name="Cepeda A.J."/>
            <person name="Yan W."/>
            <person name="Fan B."/>
            <person name="Jiang Y."/>
            <person name="Adhikari A."/>
            <person name="Zheng C.-J."/>
            <person name="Schuster L."/>
            <person name="Cowan T.M."/>
            <person name="Smanski M.J."/>
            <person name="Chevrette M.G."/>
            <person name="De Carvalho L.P.S."/>
            <person name="Shen B."/>
        </authorList>
    </citation>
    <scope>NUCLEOTIDE SEQUENCE [LARGE SCALE GENOMIC DNA]</scope>
    <source>
        <strain evidence="12 13">NPDC020568</strain>
    </source>
</reference>
<keyword evidence="13" id="KW-1185">Reference proteome</keyword>
<evidence type="ECO:0000313" key="12">
    <source>
        <dbReference type="EMBL" id="MFI1465599.1"/>
    </source>
</evidence>
<dbReference type="PROSITE" id="PS51217">
    <property type="entry name" value="UVRD_HELICASE_CTER"/>
    <property type="match status" value="1"/>
</dbReference>
<evidence type="ECO:0000256" key="6">
    <source>
        <dbReference type="ARBA" id="ARBA00034617"/>
    </source>
</evidence>
<dbReference type="InterPro" id="IPR000212">
    <property type="entry name" value="DNA_helicase_UvrD/REP"/>
</dbReference>
<keyword evidence="1 9" id="KW-0547">Nucleotide-binding</keyword>
<comment type="catalytic activity">
    <reaction evidence="8">
        <text>ATP + H2O = ADP + phosphate + H(+)</text>
        <dbReference type="Rhea" id="RHEA:13065"/>
        <dbReference type="ChEBI" id="CHEBI:15377"/>
        <dbReference type="ChEBI" id="CHEBI:15378"/>
        <dbReference type="ChEBI" id="CHEBI:30616"/>
        <dbReference type="ChEBI" id="CHEBI:43474"/>
        <dbReference type="ChEBI" id="CHEBI:456216"/>
        <dbReference type="EC" id="5.6.2.4"/>
    </reaction>
</comment>
<evidence type="ECO:0000256" key="7">
    <source>
        <dbReference type="ARBA" id="ARBA00034808"/>
    </source>
</evidence>
<organism evidence="12 13">
    <name type="scientific">Nocardia carnea</name>
    <dbReference type="NCBI Taxonomy" id="37328"/>
    <lineage>
        <taxon>Bacteria</taxon>
        <taxon>Bacillati</taxon>
        <taxon>Actinomycetota</taxon>
        <taxon>Actinomycetes</taxon>
        <taxon>Mycobacteriales</taxon>
        <taxon>Nocardiaceae</taxon>
        <taxon>Nocardia</taxon>
    </lineage>
</organism>
<dbReference type="SUPFAM" id="SSF52540">
    <property type="entry name" value="P-loop containing nucleoside triphosphate hydrolases"/>
    <property type="match status" value="1"/>
</dbReference>
<keyword evidence="3 9" id="KW-0347">Helicase</keyword>
<keyword evidence="2 9" id="KW-0378">Hydrolase</keyword>
<proteinExistence type="predicted"/>
<dbReference type="EC" id="5.6.2.4" evidence="7"/>
<comment type="catalytic activity">
    <reaction evidence="6">
        <text>Couples ATP hydrolysis with the unwinding of duplex DNA by translocating in the 3'-5' direction.</text>
        <dbReference type="EC" id="5.6.2.4"/>
    </reaction>
</comment>
<sequence length="552" mass="62347">MIRPEDWRPADGVTLEPNASRAVQELAANVVVAAGPGAGKTELLAQRADFLLTTGACRYPRRILAISFKVDATRNIGERVRKRCGEQLAVRFDSFTFHAFAKRIIDNYRVLLTGKDALDPDYTIDQFDRVPRKQVTFDDLVPLAIDILQMSPHARNAIRQTYTHVFLDEFQDATRNQYSLLREAFLGSEAVFTAVGDVKQRIMSWAGALDGIMQTFATDFATQSLTLYQNYRSEPVLRRMQNRMVQVMDPPAAVPAAELAGSEGSVEVLRFAVSVNEAVEIADRIEGWLDAGIPPSEIAILVRQQPHLVCELLIEELNDRGIASRNEQLRQDLTAEPASAVILSLIRVLADDRRSAAYEHLMRLITRTSLSEEMALRSARAASRFLAAKRQYLRDGTAARSDPAEWEKVIAEFLSLVTRPVLHALSPEYQRGKRLDQLIEQTVAAFQEELDRDGDPIAALIRLSEDDAVRILTIHKCKGLEFEKVVVLGVESQFFWGGTIERYRSEFFVAISRAKNELILTYAQRRLRPAGAPSRWEEQRRPMQEFLNYVDE</sequence>